<feature type="transmembrane region" description="Helical" evidence="1">
    <location>
        <begin position="75"/>
        <end position="98"/>
    </location>
</feature>
<keyword evidence="1" id="KW-0812">Transmembrane</keyword>
<name>A0A077RP03_WHEAT</name>
<feature type="transmembrane region" description="Helical" evidence="1">
    <location>
        <begin position="183"/>
        <end position="201"/>
    </location>
</feature>
<feature type="transmembrane region" description="Helical" evidence="1">
    <location>
        <begin position="213"/>
        <end position="233"/>
    </location>
</feature>
<feature type="transmembrane region" description="Helical" evidence="1">
    <location>
        <begin position="348"/>
        <end position="373"/>
    </location>
</feature>
<reference evidence="2" key="1">
    <citation type="journal article" date="2014" name="Science">
        <title>Structural and functional partitioning of bread wheat chromosome 3B.</title>
        <authorList>
            <person name="Choulet F."/>
            <person name="Alberti A."/>
            <person name="Theil S."/>
            <person name="Glover N."/>
            <person name="Barbe V."/>
            <person name="Daron J."/>
            <person name="Pingault L."/>
            <person name="Sourdille P."/>
            <person name="Couloux A."/>
            <person name="Paux E."/>
            <person name="Leroy P."/>
            <person name="Mangenot S."/>
            <person name="Guilhot N."/>
            <person name="Le Gouis J."/>
            <person name="Balfourier F."/>
            <person name="Alaux M."/>
            <person name="Jamilloux V."/>
            <person name="Poulain J."/>
            <person name="Durand C."/>
            <person name="Bellec A."/>
            <person name="Gaspin C."/>
            <person name="Safar J."/>
            <person name="Dolezel J."/>
            <person name="Rogers J."/>
            <person name="Vandepoele K."/>
            <person name="Aury J.M."/>
            <person name="Mayer K."/>
            <person name="Berges H."/>
            <person name="Quesneville H."/>
            <person name="Wincker P."/>
            <person name="Feuillet C."/>
        </authorList>
    </citation>
    <scope>NUCLEOTIDE SEQUENCE</scope>
</reference>
<feature type="transmembrane region" description="Helical" evidence="1">
    <location>
        <begin position="44"/>
        <end position="68"/>
    </location>
</feature>
<dbReference type="HOGENOM" id="CLU_034510_0_0_1"/>
<dbReference type="AlphaFoldDB" id="A0A077RP03"/>
<proteinExistence type="predicted"/>
<dbReference type="EMBL" id="HG670306">
    <property type="protein sequence ID" value="CDM80252.1"/>
    <property type="molecule type" value="Genomic_DNA"/>
</dbReference>
<feature type="transmembrane region" description="Helical" evidence="1">
    <location>
        <begin position="245"/>
        <end position="266"/>
    </location>
</feature>
<keyword evidence="1" id="KW-1133">Transmembrane helix</keyword>
<evidence type="ECO:0000313" key="2">
    <source>
        <dbReference type="EMBL" id="CDM80252.1"/>
    </source>
</evidence>
<keyword evidence="1" id="KW-0472">Membrane</keyword>
<accession>A0A077RP03</accession>
<gene>
    <name evidence="2" type="ORF">TRAES_3BF053100240CFD_c1</name>
</gene>
<feature type="transmembrane region" description="Helical" evidence="1">
    <location>
        <begin position="12"/>
        <end position="32"/>
    </location>
</feature>
<sequence length="379" mass="41118">MLVGLLNRSRGLAEGVAVMICPVLLALALNIVDLNDEVYGHGVPIALIAMAGFTLITGICPFMVCCFLQGCPRSSVILAITSSACLVMLACFIAHFIIFKSIFITLGVICGIFLMLRTVCYYYYYLYDRPNGNVPEHTAIMQSVLDESHEFLTGITGILFLGFQGLTLDGDVRTISRMGGEPMGYISFIFITLGVGSMLLTMTPPKSFGERKVVRLTLLLDCFMAGGIFMLLLVTMRKHTQLEMVALLVFVPPIISFSSLLFLVLFPVDGQHDEDPKPASLELTKVTFTGFLAVSITTISNTSPNKFTAFFLLLSSMVIGFGLSWRLLSQNNTKSGLTNIDVSPVHVASAAKIASILTHFCIVITTILFVAMASTASGK</sequence>
<feature type="transmembrane region" description="Helical" evidence="1">
    <location>
        <begin position="104"/>
        <end position="124"/>
    </location>
</feature>
<feature type="transmembrane region" description="Helical" evidence="1">
    <location>
        <begin position="309"/>
        <end position="328"/>
    </location>
</feature>
<organism evidence="2">
    <name type="scientific">Triticum aestivum</name>
    <name type="common">Wheat</name>
    <dbReference type="NCBI Taxonomy" id="4565"/>
    <lineage>
        <taxon>Eukaryota</taxon>
        <taxon>Viridiplantae</taxon>
        <taxon>Streptophyta</taxon>
        <taxon>Embryophyta</taxon>
        <taxon>Tracheophyta</taxon>
        <taxon>Spermatophyta</taxon>
        <taxon>Magnoliopsida</taxon>
        <taxon>Liliopsida</taxon>
        <taxon>Poales</taxon>
        <taxon>Poaceae</taxon>
        <taxon>BOP clade</taxon>
        <taxon>Pooideae</taxon>
        <taxon>Triticodae</taxon>
        <taxon>Triticeae</taxon>
        <taxon>Triticinae</taxon>
        <taxon>Triticum</taxon>
    </lineage>
</organism>
<protein>
    <submittedName>
        <fullName evidence="2">Uncharacterized protein</fullName>
    </submittedName>
</protein>
<evidence type="ECO:0000256" key="1">
    <source>
        <dbReference type="SAM" id="Phobius"/>
    </source>
</evidence>